<protein>
    <submittedName>
        <fullName evidence="2">Uncharacterized protein</fullName>
    </submittedName>
</protein>
<proteinExistence type="predicted"/>
<evidence type="ECO:0000256" key="1">
    <source>
        <dbReference type="SAM" id="MobiDB-lite"/>
    </source>
</evidence>
<dbReference type="EMBL" id="BLXT01007673">
    <property type="protein sequence ID" value="GFO41274.1"/>
    <property type="molecule type" value="Genomic_DNA"/>
</dbReference>
<comment type="caution">
    <text evidence="2">The sequence shown here is derived from an EMBL/GenBank/DDBJ whole genome shotgun (WGS) entry which is preliminary data.</text>
</comment>
<feature type="compositionally biased region" description="Polar residues" evidence="1">
    <location>
        <begin position="69"/>
        <end position="85"/>
    </location>
</feature>
<accession>A0AAV4DAL3</accession>
<feature type="region of interest" description="Disordered" evidence="1">
    <location>
        <begin position="64"/>
        <end position="97"/>
    </location>
</feature>
<organism evidence="2 3">
    <name type="scientific">Plakobranchus ocellatus</name>
    <dbReference type="NCBI Taxonomy" id="259542"/>
    <lineage>
        <taxon>Eukaryota</taxon>
        <taxon>Metazoa</taxon>
        <taxon>Spiralia</taxon>
        <taxon>Lophotrochozoa</taxon>
        <taxon>Mollusca</taxon>
        <taxon>Gastropoda</taxon>
        <taxon>Heterobranchia</taxon>
        <taxon>Euthyneura</taxon>
        <taxon>Panpulmonata</taxon>
        <taxon>Sacoglossa</taxon>
        <taxon>Placobranchoidea</taxon>
        <taxon>Plakobranchidae</taxon>
        <taxon>Plakobranchus</taxon>
    </lineage>
</organism>
<gene>
    <name evidence="2" type="ORF">PoB_006777900</name>
</gene>
<feature type="region of interest" description="Disordered" evidence="1">
    <location>
        <begin position="1"/>
        <end position="30"/>
    </location>
</feature>
<dbReference type="Proteomes" id="UP000735302">
    <property type="component" value="Unassembled WGS sequence"/>
</dbReference>
<keyword evidence="3" id="KW-1185">Reference proteome</keyword>
<reference evidence="2 3" key="1">
    <citation type="journal article" date="2021" name="Elife">
        <title>Chloroplast acquisition without the gene transfer in kleptoplastic sea slugs, Plakobranchus ocellatus.</title>
        <authorList>
            <person name="Maeda T."/>
            <person name="Takahashi S."/>
            <person name="Yoshida T."/>
            <person name="Shimamura S."/>
            <person name="Takaki Y."/>
            <person name="Nagai Y."/>
            <person name="Toyoda A."/>
            <person name="Suzuki Y."/>
            <person name="Arimoto A."/>
            <person name="Ishii H."/>
            <person name="Satoh N."/>
            <person name="Nishiyama T."/>
            <person name="Hasebe M."/>
            <person name="Maruyama T."/>
            <person name="Minagawa J."/>
            <person name="Obokata J."/>
            <person name="Shigenobu S."/>
        </authorList>
    </citation>
    <scope>NUCLEOTIDE SEQUENCE [LARGE SCALE GENOMIC DNA]</scope>
</reference>
<dbReference type="AlphaFoldDB" id="A0AAV4DAL3"/>
<evidence type="ECO:0000313" key="3">
    <source>
        <dbReference type="Proteomes" id="UP000735302"/>
    </source>
</evidence>
<sequence>MRHHPNDRHPVQGLGSQPALGSQMQAPGHPLELKRGLLSLQIMANTTKGETQRAVQLGKLRKNYYHGKQPQSATRTMNVQNNLEGTQKPPRGTLDRS</sequence>
<name>A0AAV4DAL3_9GAST</name>
<evidence type="ECO:0000313" key="2">
    <source>
        <dbReference type="EMBL" id="GFO41274.1"/>
    </source>
</evidence>